<proteinExistence type="predicted"/>
<dbReference type="GO" id="GO:0007059">
    <property type="term" value="P:chromosome segregation"/>
    <property type="evidence" value="ECO:0007669"/>
    <property type="project" value="TreeGrafter"/>
</dbReference>
<dbReference type="InterPro" id="IPR036086">
    <property type="entry name" value="ParB/Sulfiredoxin_sf"/>
</dbReference>
<evidence type="ECO:0000259" key="2">
    <source>
        <dbReference type="SMART" id="SM00470"/>
    </source>
</evidence>
<name>A0A494VZT5_9SPHN</name>
<gene>
    <name evidence="3" type="ORF">SAMIE_1009120</name>
</gene>
<dbReference type="Proteomes" id="UP000279959">
    <property type="component" value="Chromosome"/>
</dbReference>
<evidence type="ECO:0000256" key="1">
    <source>
        <dbReference type="SAM" id="MobiDB-lite"/>
    </source>
</evidence>
<dbReference type="Gene3D" id="1.10.10.2830">
    <property type="match status" value="1"/>
</dbReference>
<feature type="region of interest" description="Disordered" evidence="1">
    <location>
        <begin position="582"/>
        <end position="624"/>
    </location>
</feature>
<dbReference type="GO" id="GO:0005694">
    <property type="term" value="C:chromosome"/>
    <property type="evidence" value="ECO:0007669"/>
    <property type="project" value="TreeGrafter"/>
</dbReference>
<feature type="domain" description="ParB-like N-terminal" evidence="2">
    <location>
        <begin position="4"/>
        <end position="116"/>
    </location>
</feature>
<dbReference type="InterPro" id="IPR050336">
    <property type="entry name" value="Chromosome_partition/occlusion"/>
</dbReference>
<dbReference type="PANTHER" id="PTHR33375:SF7">
    <property type="entry name" value="CHROMOSOME 2-PARTITIONING PROTEIN PARB-RELATED"/>
    <property type="match status" value="1"/>
</dbReference>
<evidence type="ECO:0000313" key="4">
    <source>
        <dbReference type="Proteomes" id="UP000279959"/>
    </source>
</evidence>
<organism evidence="3 4">
    <name type="scientific">Sphingobium amiense</name>
    <dbReference type="NCBI Taxonomy" id="135719"/>
    <lineage>
        <taxon>Bacteria</taxon>
        <taxon>Pseudomonadati</taxon>
        <taxon>Pseudomonadota</taxon>
        <taxon>Alphaproteobacteria</taxon>
        <taxon>Sphingomonadales</taxon>
        <taxon>Sphingomonadaceae</taxon>
        <taxon>Sphingobium</taxon>
    </lineage>
</organism>
<dbReference type="SMART" id="SM00470">
    <property type="entry name" value="ParB"/>
    <property type="match status" value="1"/>
</dbReference>
<dbReference type="PANTHER" id="PTHR33375">
    <property type="entry name" value="CHROMOSOME-PARTITIONING PROTEIN PARB-RELATED"/>
    <property type="match status" value="1"/>
</dbReference>
<keyword evidence="4" id="KW-1185">Reference proteome</keyword>
<dbReference type="EMBL" id="AP018664">
    <property type="protein sequence ID" value="BBD97411.1"/>
    <property type="molecule type" value="Genomic_DNA"/>
</dbReference>
<dbReference type="InterPro" id="IPR003115">
    <property type="entry name" value="ParB_N"/>
</dbReference>
<dbReference type="Pfam" id="PF02195">
    <property type="entry name" value="ParB_N"/>
    <property type="match status" value="1"/>
</dbReference>
<dbReference type="Gene3D" id="3.90.1530.30">
    <property type="match status" value="1"/>
</dbReference>
<accession>A0A494VZT5</accession>
<evidence type="ECO:0000313" key="3">
    <source>
        <dbReference type="EMBL" id="BBD97411.1"/>
    </source>
</evidence>
<protein>
    <submittedName>
        <fullName evidence="3">Chromosome partitioning protein ParB</fullName>
    </submittedName>
</protein>
<sequence length="624" mass="67866">MKLDFIPLDRLCISKANMRWSRKAPDISDIMPTVRRRGVIQPIIVRPCRCEADEPANDAPIYEIIAGSRRFHAACAAWQEKRAAGEADSECAALPCAILEAGDDADAIEASLIENAARRDPSEVAQWEAFTRLVKEGRGVDYIAATFGLPDIAVRRILALGNLLPRIRQLYDREAVDRPTVRHLTMASKGQQRAWLALLDDEDGSAPTGHQLKAWLFGGQSIPVRHALFDAQASGLAIVADLFGDDAYFADAALFWDAQHAAIAARREAWLEAGWSDVVIIPVNEHFSVWEYEKAPKRKGGRVYVDLRSNGEAVIHEGYLSRKEARQKAARQGEAGRPRVVRPELTSTLNIYVDLHRHVAVRAALLDRPGIALRLMLAHAVAGSSLWSIRPEPQAARHEDVAQSLAASRGEALFNERRRAVLALLCADPDDAHLLGGHGAPDLVTLFHRMLDLPDAALMDIVAVVMGESLASGSAAVEALGLVLGLDMGQWWESDDAFLALLRDRELLGALLAEVAGEAVAAANVKEKARTQRRILGDHLRGENGRRARAGWVPRWMAFPPSAYTARGGVGSVSVHEAACAAASAAEDREDDPVPPQGGAALPDPDGEERDALGHRAEQDRFAA</sequence>
<dbReference type="SUPFAM" id="SSF110849">
    <property type="entry name" value="ParB/Sulfiredoxin"/>
    <property type="match status" value="1"/>
</dbReference>
<dbReference type="KEGG" id="sami:SAMIE_1009120"/>
<dbReference type="RefSeq" id="WP_066699793.1">
    <property type="nucleotide sequence ID" value="NZ_AP018664.1"/>
</dbReference>
<dbReference type="AlphaFoldDB" id="A0A494VZT5"/>
<dbReference type="SUPFAM" id="SSF109709">
    <property type="entry name" value="KorB DNA-binding domain-like"/>
    <property type="match status" value="1"/>
</dbReference>
<reference evidence="3 4" key="1">
    <citation type="submission" date="2018-05" db="EMBL/GenBank/DDBJ databases">
        <title>Complete Genome Sequence of the Nonylphenol-Degrading Bacterium Sphingobium amiense DSM 16289T.</title>
        <authorList>
            <person name="Ootsuka M."/>
            <person name="Nishizawa T."/>
            <person name="Ohta H."/>
        </authorList>
    </citation>
    <scope>NUCLEOTIDE SEQUENCE [LARGE SCALE GENOMIC DNA]</scope>
    <source>
        <strain evidence="3 4">DSM 16289</strain>
    </source>
</reference>
<feature type="compositionally biased region" description="Basic and acidic residues" evidence="1">
    <location>
        <begin position="610"/>
        <end position="624"/>
    </location>
</feature>